<reference evidence="1 2" key="1">
    <citation type="submission" date="2016-08" db="EMBL/GenBank/DDBJ databases">
        <authorList>
            <person name="Seilhamer J.J."/>
        </authorList>
    </citation>
    <scope>NUCLEOTIDE SEQUENCE [LARGE SCALE GENOMIC DNA]</scope>
    <source>
        <strain evidence="1">ING2-E5A</strain>
    </source>
</reference>
<dbReference type="AlphaFoldDB" id="A0A1G4G459"/>
<proteinExistence type="predicted"/>
<gene>
    <name evidence="1" type="ORF">ING2E5A_0389</name>
</gene>
<accession>A0A1G4G459</accession>
<sequence length="40" mass="4805">MISCLFFSKNKGNIFTLNDKHFHGFFCFNYLSKFFNSVLF</sequence>
<protein>
    <submittedName>
        <fullName evidence="1">Uncharacterized protein</fullName>
    </submittedName>
</protein>
<organism evidence="1 2">
    <name type="scientific">Petrimonas mucosa</name>
    <dbReference type="NCBI Taxonomy" id="1642646"/>
    <lineage>
        <taxon>Bacteria</taxon>
        <taxon>Pseudomonadati</taxon>
        <taxon>Bacteroidota</taxon>
        <taxon>Bacteroidia</taxon>
        <taxon>Bacteroidales</taxon>
        <taxon>Dysgonomonadaceae</taxon>
        <taxon>Petrimonas</taxon>
    </lineage>
</organism>
<keyword evidence="2" id="KW-1185">Reference proteome</keyword>
<name>A0A1G4G459_9BACT</name>
<evidence type="ECO:0000313" key="2">
    <source>
        <dbReference type="Proteomes" id="UP000178485"/>
    </source>
</evidence>
<dbReference type="KEGG" id="pmuc:ING2E5A_0389"/>
<dbReference type="EMBL" id="LT608328">
    <property type="protein sequence ID" value="SCM55462.1"/>
    <property type="molecule type" value="Genomic_DNA"/>
</dbReference>
<evidence type="ECO:0000313" key="1">
    <source>
        <dbReference type="EMBL" id="SCM55462.1"/>
    </source>
</evidence>
<dbReference type="Proteomes" id="UP000178485">
    <property type="component" value="Chromosome i"/>
</dbReference>
<dbReference type="STRING" id="1642646.ING2E5A_0389"/>